<evidence type="ECO:0000256" key="2">
    <source>
        <dbReference type="ARBA" id="ARBA00022679"/>
    </source>
</evidence>
<dbReference type="RefSeq" id="WP_288392747.1">
    <property type="nucleotide sequence ID" value="NZ_JAVLSM010000010.1"/>
</dbReference>
<dbReference type="GO" id="GO:0042450">
    <property type="term" value="P:L-arginine biosynthetic process via ornithine"/>
    <property type="evidence" value="ECO:0007669"/>
    <property type="project" value="TreeGrafter"/>
</dbReference>
<name>A0AAE4K710_9BURK</name>
<comment type="caution">
    <text evidence="4">The sequence shown here is derived from an EMBL/GenBank/DDBJ whole genome shotgun (WGS) entry which is preliminary data.</text>
</comment>
<sequence length="274" mass="30515">MSTSISIMSLIELADLTPENIRKIWKLAQAQSNPSPGNVAWSFEGNGIRTRTTFISAFRALGLAYTELPNFLKTTERPEDLAGYLDAFYDIYVIRESNHARLKEFASYSRRPVVNAMSAEGHPCEVLSDAGYIDSVLMPLEKCHICLYGPPTNVFNSWHELARQLGITISHVCPPAFHSESLNVRFTDIPPSNVDIVITDGWPSHHESAISLSLEALACMGKPRLLPTPPFSIGRELAFDPLTYPGFTGYAQKEWLLRVQTAILSFLLGRCARD</sequence>
<dbReference type="InterPro" id="IPR036901">
    <property type="entry name" value="Asp/Orn_carbamoylTrfase_sf"/>
</dbReference>
<dbReference type="AlphaFoldDB" id="A0AAE4K710"/>
<feature type="domain" description="Aspartate/ornithine carbamoyltransferase carbamoyl-P binding" evidence="3">
    <location>
        <begin position="10"/>
        <end position="131"/>
    </location>
</feature>
<dbReference type="GO" id="GO:0016597">
    <property type="term" value="F:amino acid binding"/>
    <property type="evidence" value="ECO:0007669"/>
    <property type="project" value="InterPro"/>
</dbReference>
<proteinExistence type="predicted"/>
<dbReference type="PANTHER" id="PTHR45753">
    <property type="entry name" value="ORNITHINE CARBAMOYLTRANSFERASE, MITOCHONDRIAL"/>
    <property type="match status" value="1"/>
</dbReference>
<comment type="function">
    <text evidence="1">Reversibly catalyzes the transfer of the carbamoyl group from carbamoyl phosphate (CP) to the N(epsilon) atom of ornithine (ORN) to produce L-citrulline.</text>
</comment>
<dbReference type="EMBL" id="JAVRAA010000009">
    <property type="protein sequence ID" value="MDT0338586.1"/>
    <property type="molecule type" value="Genomic_DNA"/>
</dbReference>
<accession>A0AAE4K710</accession>
<organism evidence="4">
    <name type="scientific">Herbaspirillum huttiense subsp. nephrolepidis</name>
    <dbReference type="NCBI Taxonomy" id="3075126"/>
    <lineage>
        <taxon>Bacteria</taxon>
        <taxon>Pseudomonadati</taxon>
        <taxon>Pseudomonadota</taxon>
        <taxon>Betaproteobacteria</taxon>
        <taxon>Burkholderiales</taxon>
        <taxon>Oxalobacteraceae</taxon>
        <taxon>Herbaspirillum</taxon>
    </lineage>
</organism>
<dbReference type="InterPro" id="IPR006132">
    <property type="entry name" value="Asp/Orn_carbamoyltranf_P-bd"/>
</dbReference>
<dbReference type="Pfam" id="PF02729">
    <property type="entry name" value="OTCace_N"/>
    <property type="match status" value="1"/>
</dbReference>
<evidence type="ECO:0000256" key="1">
    <source>
        <dbReference type="ARBA" id="ARBA00003822"/>
    </source>
</evidence>
<gene>
    <name evidence="4" type="ORF">RJN63_17225</name>
</gene>
<reference evidence="4" key="1">
    <citation type="submission" date="2023-02" db="EMBL/GenBank/DDBJ databases">
        <title>Description of Herbaspirillum huttiense subsp. nephrolepsisexaltata and Herbaspirillum huttiense subsp. lycopersicon.</title>
        <authorList>
            <person name="Poudel M."/>
            <person name="Sharma A."/>
            <person name="Goss E."/>
            <person name="Tapia J.H."/>
            <person name="Harmon C.M."/>
            <person name="Jones J.B."/>
        </authorList>
    </citation>
    <scope>NUCLEOTIDE SEQUENCE</scope>
    <source>
        <strain evidence="4">NC40101</strain>
    </source>
</reference>
<dbReference type="SUPFAM" id="SSF53671">
    <property type="entry name" value="Aspartate/ornithine carbamoyltransferase"/>
    <property type="match status" value="1"/>
</dbReference>
<dbReference type="GO" id="GO:0019240">
    <property type="term" value="P:citrulline biosynthetic process"/>
    <property type="evidence" value="ECO:0007669"/>
    <property type="project" value="TreeGrafter"/>
</dbReference>
<protein>
    <submittedName>
        <fullName evidence="4">Ornithine carbamoyltransferase</fullName>
    </submittedName>
</protein>
<dbReference type="PANTHER" id="PTHR45753:SF3">
    <property type="entry name" value="ORNITHINE TRANSCARBAMYLASE, MITOCHONDRIAL"/>
    <property type="match status" value="1"/>
</dbReference>
<evidence type="ECO:0000259" key="3">
    <source>
        <dbReference type="Pfam" id="PF02729"/>
    </source>
</evidence>
<evidence type="ECO:0000313" key="4">
    <source>
        <dbReference type="EMBL" id="MDT0338586.1"/>
    </source>
</evidence>
<dbReference type="Gene3D" id="3.40.50.1370">
    <property type="entry name" value="Aspartate/ornithine carbamoyltransferase"/>
    <property type="match status" value="2"/>
</dbReference>
<keyword evidence="2" id="KW-0808">Transferase</keyword>
<dbReference type="GO" id="GO:0004585">
    <property type="term" value="F:ornithine carbamoyltransferase activity"/>
    <property type="evidence" value="ECO:0007669"/>
    <property type="project" value="TreeGrafter"/>
</dbReference>